<dbReference type="OrthoDB" id="6123450at2759"/>
<dbReference type="Pfam" id="PF00723">
    <property type="entry name" value="Glyco_hydro_15"/>
    <property type="match status" value="1"/>
</dbReference>
<dbReference type="GO" id="GO:0000324">
    <property type="term" value="C:fungal-type vacuole"/>
    <property type="evidence" value="ECO:0007669"/>
    <property type="project" value="TreeGrafter"/>
</dbReference>
<dbReference type="EC" id="3.2.1.3" evidence="3"/>
<accession>A0A0P9H1B4</accession>
<dbReference type="STRING" id="578459.A0A0P9H1B4"/>
<feature type="domain" description="GH15-like" evidence="11">
    <location>
        <begin position="75"/>
        <end position="601"/>
    </location>
</feature>
<name>A0A0P9H1B4_RHOGW</name>
<dbReference type="InterPro" id="IPR011613">
    <property type="entry name" value="GH15-like"/>
</dbReference>
<reference evidence="12 13" key="1">
    <citation type="journal article" date="2015" name="Front. Microbiol.">
        <title>Genome sequence of the plant growth promoting endophytic yeast Rhodotorula graminis WP1.</title>
        <authorList>
            <person name="Firrincieli A."/>
            <person name="Otillar R."/>
            <person name="Salamov A."/>
            <person name="Schmutz J."/>
            <person name="Khan Z."/>
            <person name="Redman R.S."/>
            <person name="Fleck N.D."/>
            <person name="Lindquist E."/>
            <person name="Grigoriev I.V."/>
            <person name="Doty S.L."/>
        </authorList>
    </citation>
    <scope>NUCLEOTIDE SEQUENCE [LARGE SCALE GENOMIC DNA]</scope>
    <source>
        <strain evidence="12 13">WP1</strain>
    </source>
</reference>
<organism evidence="12 13">
    <name type="scientific">Rhodotorula graminis (strain WP1)</name>
    <dbReference type="NCBI Taxonomy" id="578459"/>
    <lineage>
        <taxon>Eukaryota</taxon>
        <taxon>Fungi</taxon>
        <taxon>Dikarya</taxon>
        <taxon>Basidiomycota</taxon>
        <taxon>Pucciniomycotina</taxon>
        <taxon>Microbotryomycetes</taxon>
        <taxon>Sporidiobolales</taxon>
        <taxon>Sporidiobolaceae</taxon>
        <taxon>Rhodotorula</taxon>
    </lineage>
</organism>
<dbReference type="AlphaFoldDB" id="A0A0P9H1B4"/>
<feature type="region of interest" description="Disordered" evidence="10">
    <location>
        <begin position="1"/>
        <end position="50"/>
    </location>
</feature>
<dbReference type="PRINTS" id="PR00736">
    <property type="entry name" value="GLHYDRLASE15"/>
</dbReference>
<dbReference type="InterPro" id="IPR008928">
    <property type="entry name" value="6-hairpin_glycosidase_sf"/>
</dbReference>
<dbReference type="GeneID" id="28973966"/>
<evidence type="ECO:0000256" key="6">
    <source>
        <dbReference type="ARBA" id="ARBA00023295"/>
    </source>
</evidence>
<dbReference type="InterPro" id="IPR012341">
    <property type="entry name" value="6hp_glycosidase-like_sf"/>
</dbReference>
<evidence type="ECO:0000256" key="7">
    <source>
        <dbReference type="ARBA" id="ARBA00023326"/>
    </source>
</evidence>
<evidence type="ECO:0000256" key="3">
    <source>
        <dbReference type="ARBA" id="ARBA00012593"/>
    </source>
</evidence>
<keyword evidence="7" id="KW-0624">Polysaccharide degradation</keyword>
<keyword evidence="6" id="KW-0326">Glycosidase</keyword>
<dbReference type="RefSeq" id="XP_018269785.1">
    <property type="nucleotide sequence ID" value="XM_018413517.1"/>
</dbReference>
<dbReference type="EMBL" id="KQ474082">
    <property type="protein sequence ID" value="KPV73736.1"/>
    <property type="molecule type" value="Genomic_DNA"/>
</dbReference>
<comment type="catalytic activity">
    <reaction evidence="1">
        <text>Hydrolysis of terminal (1-&gt;4)-linked alpha-D-glucose residues successively from non-reducing ends of the chains with release of beta-D-glucose.</text>
        <dbReference type="EC" id="3.2.1.3"/>
    </reaction>
</comment>
<keyword evidence="13" id="KW-1185">Reference proteome</keyword>
<dbReference type="GO" id="GO:0004339">
    <property type="term" value="F:glucan 1,4-alpha-glucosidase activity"/>
    <property type="evidence" value="ECO:0007669"/>
    <property type="project" value="UniProtKB-EC"/>
</dbReference>
<evidence type="ECO:0000256" key="1">
    <source>
        <dbReference type="ARBA" id="ARBA00001863"/>
    </source>
</evidence>
<feature type="compositionally biased region" description="Low complexity" evidence="10">
    <location>
        <begin position="10"/>
        <end position="31"/>
    </location>
</feature>
<evidence type="ECO:0000256" key="4">
    <source>
        <dbReference type="ARBA" id="ARBA00022801"/>
    </source>
</evidence>
<evidence type="ECO:0000313" key="12">
    <source>
        <dbReference type="EMBL" id="KPV73736.1"/>
    </source>
</evidence>
<dbReference type="Proteomes" id="UP000053890">
    <property type="component" value="Unassembled WGS sequence"/>
</dbReference>
<dbReference type="Gene3D" id="1.50.10.10">
    <property type="match status" value="1"/>
</dbReference>
<dbReference type="GO" id="GO:0000272">
    <property type="term" value="P:polysaccharide catabolic process"/>
    <property type="evidence" value="ECO:0007669"/>
    <property type="project" value="UniProtKB-KW"/>
</dbReference>
<evidence type="ECO:0000256" key="10">
    <source>
        <dbReference type="SAM" id="MobiDB-lite"/>
    </source>
</evidence>
<dbReference type="OMA" id="SHFWNQS"/>
<keyword evidence="5" id="KW-0119">Carbohydrate metabolism</keyword>
<dbReference type="PANTHER" id="PTHR31616">
    <property type="entry name" value="TREHALASE"/>
    <property type="match status" value="1"/>
</dbReference>
<dbReference type="SUPFAM" id="SSF48208">
    <property type="entry name" value="Six-hairpin glycosidases"/>
    <property type="match status" value="1"/>
</dbReference>
<gene>
    <name evidence="12" type="ORF">RHOBADRAFT_38356</name>
</gene>
<dbReference type="PANTHER" id="PTHR31616:SF9">
    <property type="entry name" value="GLUCOAMYLASE, INTRACELLULAR SPORULATION-SPECIFIC"/>
    <property type="match status" value="1"/>
</dbReference>
<evidence type="ECO:0000313" key="13">
    <source>
        <dbReference type="Proteomes" id="UP000053890"/>
    </source>
</evidence>
<evidence type="ECO:0000256" key="2">
    <source>
        <dbReference type="ARBA" id="ARBA00006188"/>
    </source>
</evidence>
<evidence type="ECO:0000256" key="9">
    <source>
        <dbReference type="ARBA" id="ARBA00033473"/>
    </source>
</evidence>
<proteinExistence type="inferred from homology"/>
<protein>
    <recommendedName>
        <fullName evidence="3">glucan 1,4-alpha-glucosidase</fullName>
        <ecNumber evidence="3">3.2.1.3</ecNumber>
    </recommendedName>
    <alternativeName>
        <fullName evidence="9">1,4-alpha-D-glucan glucohydrolase</fullName>
    </alternativeName>
    <alternativeName>
        <fullName evidence="8">Glucan 1,4-alpha-glucosidase</fullName>
    </alternativeName>
</protein>
<dbReference type="InterPro" id="IPR000165">
    <property type="entry name" value="Glucoamylase"/>
</dbReference>
<sequence length="622" mass="66786">MGPAPVHGKQTPASSTSSSPSSNQPAPAASTQKKHASTAASLPPATKSTANPLKELSLEAFIAKQTPTAWTRLLANIHPAGTLPGCVVASPSKALPDYWYEWTRDSAICERALVERFVRESRQEDLTTLEEYVEASRIMQHKQTVLGGFSEGGLGEVKYHVDHEPFTGDWGRPQADGPGSRIITLGALALHLLDSGDSAKVEYVKTALYPGSPEGGERTGVLLGDLEYVATHWQMKGFDLWEEVSGHHFYTLLTLRTALLVGSRLVTHPALATPETLAASSKYAAAADAITPQLARFWDAERGFVRVTVDHGKEPGAVGTYAGTADGEDVGRQVTKKHVEEEEANVDENVNSSVYDDKHGKESELDIAVVLAVLHAGRGTGWAKLTTSFEAAKDDESFESAAKVLATLDKLVTAFDKTYPLNKGRRDGARKEAVAIGRYPEDVYDGVGMSVAHPWYLASAGAAEFLYVLVQDLASLAQRPDATFRLTPLVHSSLTSLLPTLSVPLPEPNSTLTPSHPAFIPLLSALSRFADGFLAVIQEYTGADGQLSEQFERDGVARGSEWHDGGVLEDSKKDDEGHHVEAIGRGAKDLSWSYAAWVSAVLEREKAKRAVDAVEGASATTA</sequence>
<comment type="similarity">
    <text evidence="2">Belongs to the glycosyl hydrolase 15 family.</text>
</comment>
<evidence type="ECO:0000259" key="11">
    <source>
        <dbReference type="Pfam" id="PF00723"/>
    </source>
</evidence>
<keyword evidence="4 12" id="KW-0378">Hydrolase</keyword>
<evidence type="ECO:0000256" key="5">
    <source>
        <dbReference type="ARBA" id="ARBA00023277"/>
    </source>
</evidence>
<evidence type="ECO:0000256" key="8">
    <source>
        <dbReference type="ARBA" id="ARBA00033442"/>
    </source>
</evidence>